<evidence type="ECO:0000313" key="2">
    <source>
        <dbReference type="Proteomes" id="UP001302222"/>
    </source>
</evidence>
<sequence>MKNSFNAFCLLMLVGGFIMVGVYHSNGNQKPQKQSFDTVKAVQKVHEINDVVKTELLLDSTTFGVCDTCRSSFVSALQENRTLVDSVLDENLVLYDNWIATKSLNDSLLKVNKMVLLEINRSKAILKKR</sequence>
<reference evidence="1 2" key="1">
    <citation type="submission" date="2023-12" db="EMBL/GenBank/DDBJ databases">
        <title>Novel species of the genus Arcicella isolated from rivers.</title>
        <authorList>
            <person name="Lu H."/>
        </authorList>
    </citation>
    <scope>NUCLEOTIDE SEQUENCE [LARGE SCALE GENOMIC DNA]</scope>
    <source>
        <strain evidence="1 2">DC25W</strain>
    </source>
</reference>
<gene>
    <name evidence="1" type="ORF">VB798_09480</name>
</gene>
<dbReference type="Proteomes" id="UP001302222">
    <property type="component" value="Unassembled WGS sequence"/>
</dbReference>
<name>A0ABU5SHN7_9BACT</name>
<comment type="caution">
    <text evidence="1">The sequence shown here is derived from an EMBL/GenBank/DDBJ whole genome shotgun (WGS) entry which is preliminary data.</text>
</comment>
<protein>
    <submittedName>
        <fullName evidence="1">Uncharacterized protein</fullName>
    </submittedName>
</protein>
<dbReference type="EMBL" id="JAYGIM010000007">
    <property type="protein sequence ID" value="MEA5426802.1"/>
    <property type="molecule type" value="Genomic_DNA"/>
</dbReference>
<organism evidence="1 2">
    <name type="scientific">Arcicella lustrica</name>
    <dbReference type="NCBI Taxonomy" id="2984196"/>
    <lineage>
        <taxon>Bacteria</taxon>
        <taxon>Pseudomonadati</taxon>
        <taxon>Bacteroidota</taxon>
        <taxon>Cytophagia</taxon>
        <taxon>Cytophagales</taxon>
        <taxon>Flectobacillaceae</taxon>
        <taxon>Arcicella</taxon>
    </lineage>
</organism>
<dbReference type="RefSeq" id="WP_323258237.1">
    <property type="nucleotide sequence ID" value="NZ_JAYGIM010000007.1"/>
</dbReference>
<proteinExistence type="predicted"/>
<evidence type="ECO:0000313" key="1">
    <source>
        <dbReference type="EMBL" id="MEA5426802.1"/>
    </source>
</evidence>
<accession>A0ABU5SHN7</accession>
<keyword evidence="2" id="KW-1185">Reference proteome</keyword>